<name>A0A859FGD4_9BACI</name>
<dbReference type="RefSeq" id="WP_176009321.1">
    <property type="nucleotide sequence ID" value="NZ_CP041372.2"/>
</dbReference>
<keyword evidence="2" id="KW-1185">Reference proteome</keyword>
<protein>
    <submittedName>
        <fullName evidence="1">DUF2203 domain-containing protein</fullName>
    </submittedName>
</protein>
<evidence type="ECO:0000313" key="1">
    <source>
        <dbReference type="EMBL" id="QKS71286.1"/>
    </source>
</evidence>
<dbReference type="PIRSF" id="PIRSF016498">
    <property type="entry name" value="UCP016498"/>
    <property type="match status" value="1"/>
</dbReference>
<proteinExistence type="predicted"/>
<gene>
    <name evidence="1" type="ORF">FLK61_31755</name>
</gene>
<reference evidence="2" key="1">
    <citation type="submission" date="2019-07" db="EMBL/GenBank/DDBJ databases">
        <title>Bacillus alkalisoli sp. nov. isolated from saline soil.</title>
        <authorList>
            <person name="Sun J.-Q."/>
            <person name="Xu L."/>
        </authorList>
    </citation>
    <scope>NUCLEOTIDE SEQUENCE [LARGE SCALE GENOMIC DNA]</scope>
    <source>
        <strain evidence="2">M4U3P1</strain>
    </source>
</reference>
<dbReference type="Proteomes" id="UP000318138">
    <property type="component" value="Chromosome"/>
</dbReference>
<dbReference type="InterPro" id="IPR018699">
    <property type="entry name" value="DUF2203"/>
</dbReference>
<accession>A0A859FGD4</accession>
<dbReference type="EMBL" id="CP041372">
    <property type="protein sequence ID" value="QKS71286.1"/>
    <property type="molecule type" value="Genomic_DNA"/>
</dbReference>
<evidence type="ECO:0000313" key="2">
    <source>
        <dbReference type="Proteomes" id="UP000318138"/>
    </source>
</evidence>
<dbReference type="AlphaFoldDB" id="A0A859FGD4"/>
<sequence length="133" mass="15783">MMPRKYFTVEQANRLIPIVETEIAELKKIQNEFDEKWSAYHQVKENHQQHVQTETESMFKLECQLEFIELQAQLHVKNIQDTGAQLKGIEPGLVDFPSFKEKEEILLCWREGEKEITFYHNKKDGFAGRKPLF</sequence>
<dbReference type="Pfam" id="PF09969">
    <property type="entry name" value="DUF2203"/>
    <property type="match status" value="1"/>
</dbReference>
<dbReference type="KEGG" id="psua:FLK61_31755"/>
<organism evidence="1 2">
    <name type="scientific">Paenalkalicoccus suaedae</name>
    <dbReference type="NCBI Taxonomy" id="2592382"/>
    <lineage>
        <taxon>Bacteria</taxon>
        <taxon>Bacillati</taxon>
        <taxon>Bacillota</taxon>
        <taxon>Bacilli</taxon>
        <taxon>Bacillales</taxon>
        <taxon>Bacillaceae</taxon>
        <taxon>Paenalkalicoccus</taxon>
    </lineage>
</organism>